<evidence type="ECO:0000313" key="2">
    <source>
        <dbReference type="EMBL" id="SDL70022.1"/>
    </source>
</evidence>
<dbReference type="RefSeq" id="WP_074567013.1">
    <property type="nucleotide sequence ID" value="NZ_FNGX01000004.1"/>
</dbReference>
<feature type="signal peptide" evidence="1">
    <location>
        <begin position="1"/>
        <end position="29"/>
    </location>
</feature>
<keyword evidence="1" id="KW-0732">Signal</keyword>
<protein>
    <submittedName>
        <fullName evidence="2">Uncharacterized protein</fullName>
    </submittedName>
</protein>
<evidence type="ECO:0000256" key="1">
    <source>
        <dbReference type="SAM" id="SignalP"/>
    </source>
</evidence>
<feature type="chain" id="PRO_5010357152" evidence="1">
    <location>
        <begin position="30"/>
        <end position="163"/>
    </location>
</feature>
<dbReference type="EMBL" id="FNGX01000004">
    <property type="protein sequence ID" value="SDL70022.1"/>
    <property type="molecule type" value="Genomic_DNA"/>
</dbReference>
<dbReference type="AlphaFoldDB" id="A0A1G9M6V3"/>
<evidence type="ECO:0000313" key="3">
    <source>
        <dbReference type="Proteomes" id="UP000183162"/>
    </source>
</evidence>
<dbReference type="Proteomes" id="UP000183162">
    <property type="component" value="Unassembled WGS sequence"/>
</dbReference>
<proteinExistence type="predicted"/>
<sequence>MKKENVKKVLVAGVAVAGLAAFAPAAVFADDSNNTLQAVYEVQPKYTVTIPASVSLQADKSVSATITATDVLLERGNVLSVNLTGASNTNRGYEFHAKNGSSVATYTIRQGRNDIKIGDSVARFETEKREQRSSLTFSKASGATYAGTHTETLTFTLSTRPSH</sequence>
<reference evidence="2 3" key="1">
    <citation type="submission" date="2016-10" db="EMBL/GenBank/DDBJ databases">
        <authorList>
            <person name="de Groot N.N."/>
        </authorList>
    </citation>
    <scope>NUCLEOTIDE SEQUENCE [LARGE SCALE GENOMIC DNA]</scope>
    <source>
        <strain evidence="2 3">Sb09</strain>
    </source>
</reference>
<accession>A0A1G9M6V3</accession>
<organism evidence="2 3">
    <name type="scientific">Streptococcus equinus</name>
    <name type="common">Streptococcus bovis</name>
    <dbReference type="NCBI Taxonomy" id="1335"/>
    <lineage>
        <taxon>Bacteria</taxon>
        <taxon>Bacillati</taxon>
        <taxon>Bacillota</taxon>
        <taxon>Bacilli</taxon>
        <taxon>Lactobacillales</taxon>
        <taxon>Streptococcaceae</taxon>
        <taxon>Streptococcus</taxon>
    </lineage>
</organism>
<gene>
    <name evidence="2" type="ORF">SAMN05216400_1394</name>
</gene>
<name>A0A1G9M6V3_STREI</name>